<organism evidence="1 2">
    <name type="scientific">Araneus ventricosus</name>
    <name type="common">Orbweaver spider</name>
    <name type="synonym">Epeira ventricosa</name>
    <dbReference type="NCBI Taxonomy" id="182803"/>
    <lineage>
        <taxon>Eukaryota</taxon>
        <taxon>Metazoa</taxon>
        <taxon>Ecdysozoa</taxon>
        <taxon>Arthropoda</taxon>
        <taxon>Chelicerata</taxon>
        <taxon>Arachnida</taxon>
        <taxon>Araneae</taxon>
        <taxon>Araneomorphae</taxon>
        <taxon>Entelegynae</taxon>
        <taxon>Araneoidea</taxon>
        <taxon>Araneidae</taxon>
        <taxon>Araneus</taxon>
    </lineage>
</organism>
<evidence type="ECO:0000313" key="1">
    <source>
        <dbReference type="EMBL" id="GBN94715.1"/>
    </source>
</evidence>
<evidence type="ECO:0000313" key="2">
    <source>
        <dbReference type="Proteomes" id="UP000499080"/>
    </source>
</evidence>
<name>A0A4Y2T6E8_ARAVE</name>
<reference evidence="1 2" key="1">
    <citation type="journal article" date="2019" name="Sci. Rep.">
        <title>Orb-weaving spider Araneus ventricosus genome elucidates the spidroin gene catalogue.</title>
        <authorList>
            <person name="Kono N."/>
            <person name="Nakamura H."/>
            <person name="Ohtoshi R."/>
            <person name="Moran D.A.P."/>
            <person name="Shinohara A."/>
            <person name="Yoshida Y."/>
            <person name="Fujiwara M."/>
            <person name="Mori M."/>
            <person name="Tomita M."/>
            <person name="Arakawa K."/>
        </authorList>
    </citation>
    <scope>NUCLEOTIDE SEQUENCE [LARGE SCALE GENOMIC DNA]</scope>
</reference>
<proteinExistence type="predicted"/>
<protein>
    <submittedName>
        <fullName evidence="1">Uncharacterized protein</fullName>
    </submittedName>
</protein>
<dbReference type="AlphaFoldDB" id="A0A4Y2T6E8"/>
<comment type="caution">
    <text evidence="1">The sequence shown here is derived from an EMBL/GenBank/DDBJ whole genome shotgun (WGS) entry which is preliminary data.</text>
</comment>
<accession>A0A4Y2T6E8</accession>
<sequence>MPAMLELTQLQEPRQKKSPFFAPFSLLLQEQISRNAVKAETPGKAGKDAHTEDATGEQWLRKYLQRRMQGISLGEKNEQNGWTGFAGEYKRVSPQSGKCASAVFREALVMDGLGIF</sequence>
<dbReference type="Proteomes" id="UP000499080">
    <property type="component" value="Unassembled WGS sequence"/>
</dbReference>
<dbReference type="EMBL" id="BGPR01025634">
    <property type="protein sequence ID" value="GBN94715.1"/>
    <property type="molecule type" value="Genomic_DNA"/>
</dbReference>
<keyword evidence="2" id="KW-1185">Reference proteome</keyword>
<gene>
    <name evidence="1" type="ORF">AVEN_210377_1</name>
</gene>